<evidence type="ECO:0000256" key="3">
    <source>
        <dbReference type="PIRSR" id="PIRSR613078-2"/>
    </source>
</evidence>
<dbReference type="SMART" id="SM00855">
    <property type="entry name" value="PGAM"/>
    <property type="match status" value="1"/>
</dbReference>
<dbReference type="GO" id="GO:0043456">
    <property type="term" value="P:regulation of pentose-phosphate shunt"/>
    <property type="evidence" value="ECO:0007669"/>
    <property type="project" value="TreeGrafter"/>
</dbReference>
<dbReference type="Proteomes" id="UP000198393">
    <property type="component" value="Unassembled WGS sequence"/>
</dbReference>
<dbReference type="OrthoDB" id="9782128at2"/>
<feature type="active site" description="Proton donor/acceptor" evidence="2">
    <location>
        <position position="84"/>
    </location>
</feature>
<accession>A0A239GS41</accession>
<sequence length="203" mass="22667">MKSKTIFILRHGETDFNKNGMVQGRGVNASINEAGKEQARKAGAMLADIPFDHVFTSALIRTKETVGQFIHNGTPVTSLDGFDEISWGNQEGKEASYDAKNLYADTVNGWRRGELHLNVGGGENPLEVMERQQSAMQQVLETDGENILICMHGRAMRVLLSWTLNYPLNFMDGFPHANCSYYVLGYRGSSFYLKDFNRVGHLG</sequence>
<evidence type="ECO:0000256" key="2">
    <source>
        <dbReference type="PIRSR" id="PIRSR613078-1"/>
    </source>
</evidence>
<dbReference type="PROSITE" id="PS00175">
    <property type="entry name" value="PG_MUTASE"/>
    <property type="match status" value="1"/>
</dbReference>
<dbReference type="InterPro" id="IPR029033">
    <property type="entry name" value="His_PPase_superfam"/>
</dbReference>
<dbReference type="RefSeq" id="WP_089355740.1">
    <property type="nucleotide sequence ID" value="NZ_FZPD01000002.1"/>
</dbReference>
<dbReference type="CDD" id="cd07067">
    <property type="entry name" value="HP_PGM_like"/>
    <property type="match status" value="1"/>
</dbReference>
<feature type="binding site" evidence="3">
    <location>
        <position position="61"/>
    </location>
    <ligand>
        <name>substrate</name>
    </ligand>
</feature>
<proteinExistence type="predicted"/>
<dbReference type="InterPro" id="IPR051695">
    <property type="entry name" value="Phosphoglycerate_Mutase"/>
</dbReference>
<dbReference type="InterPro" id="IPR001345">
    <property type="entry name" value="PG/BPGM_mutase_AS"/>
</dbReference>
<dbReference type="SUPFAM" id="SSF53254">
    <property type="entry name" value="Phosphoglycerate mutase-like"/>
    <property type="match status" value="1"/>
</dbReference>
<keyword evidence="5" id="KW-1185">Reference proteome</keyword>
<protein>
    <submittedName>
        <fullName evidence="4">Probable phosphoglycerate mutase</fullName>
    </submittedName>
</protein>
<dbReference type="InterPro" id="IPR013078">
    <property type="entry name" value="His_Pase_superF_clade-1"/>
</dbReference>
<keyword evidence="1" id="KW-0378">Hydrolase</keyword>
<dbReference type="AlphaFoldDB" id="A0A239GS41"/>
<evidence type="ECO:0000313" key="4">
    <source>
        <dbReference type="EMBL" id="SNS71598.1"/>
    </source>
</evidence>
<dbReference type="PANTHER" id="PTHR46517">
    <property type="entry name" value="FRUCTOSE-2,6-BISPHOSPHATASE TIGAR"/>
    <property type="match status" value="1"/>
</dbReference>
<evidence type="ECO:0000256" key="1">
    <source>
        <dbReference type="ARBA" id="ARBA00022801"/>
    </source>
</evidence>
<dbReference type="Gene3D" id="3.40.50.1240">
    <property type="entry name" value="Phosphoglycerate mutase-like"/>
    <property type="match status" value="1"/>
</dbReference>
<gene>
    <name evidence="4" type="ORF">SAMN05421640_0968</name>
</gene>
<dbReference type="PANTHER" id="PTHR46517:SF1">
    <property type="entry name" value="FRUCTOSE-2,6-BISPHOSPHATASE TIGAR"/>
    <property type="match status" value="1"/>
</dbReference>
<feature type="binding site" evidence="3">
    <location>
        <begin position="10"/>
        <end position="17"/>
    </location>
    <ligand>
        <name>substrate</name>
    </ligand>
</feature>
<dbReference type="PIRSF" id="PIRSF000709">
    <property type="entry name" value="6PFK_2-Ptase"/>
    <property type="match status" value="1"/>
</dbReference>
<feature type="active site" description="Tele-phosphohistidine intermediate" evidence="2">
    <location>
        <position position="11"/>
    </location>
</feature>
<dbReference type="GO" id="GO:0045820">
    <property type="term" value="P:negative regulation of glycolytic process"/>
    <property type="evidence" value="ECO:0007669"/>
    <property type="project" value="TreeGrafter"/>
</dbReference>
<dbReference type="Pfam" id="PF00300">
    <property type="entry name" value="His_Phos_1"/>
    <property type="match status" value="1"/>
</dbReference>
<dbReference type="EMBL" id="FZPD01000002">
    <property type="protein sequence ID" value="SNS71598.1"/>
    <property type="molecule type" value="Genomic_DNA"/>
</dbReference>
<reference evidence="4 5" key="1">
    <citation type="submission" date="2017-06" db="EMBL/GenBank/DDBJ databases">
        <authorList>
            <person name="Kim H.J."/>
            <person name="Triplett B.A."/>
        </authorList>
    </citation>
    <scope>NUCLEOTIDE SEQUENCE [LARGE SCALE GENOMIC DNA]</scope>
    <source>
        <strain evidence="4 5">DSM 19307</strain>
    </source>
</reference>
<evidence type="ECO:0000313" key="5">
    <source>
        <dbReference type="Proteomes" id="UP000198393"/>
    </source>
</evidence>
<organism evidence="4 5">
    <name type="scientific">Ekhidna lutea</name>
    <dbReference type="NCBI Taxonomy" id="447679"/>
    <lineage>
        <taxon>Bacteria</taxon>
        <taxon>Pseudomonadati</taxon>
        <taxon>Bacteroidota</taxon>
        <taxon>Cytophagia</taxon>
        <taxon>Cytophagales</taxon>
        <taxon>Reichenbachiellaceae</taxon>
        <taxon>Ekhidna</taxon>
    </lineage>
</organism>
<dbReference type="GO" id="GO:0004331">
    <property type="term" value="F:fructose-2,6-bisphosphate 2-phosphatase activity"/>
    <property type="evidence" value="ECO:0007669"/>
    <property type="project" value="TreeGrafter"/>
</dbReference>
<name>A0A239GS41_EKHLU</name>
<feature type="binding site" evidence="3">
    <location>
        <begin position="111"/>
        <end position="112"/>
    </location>
    <ligand>
        <name>substrate</name>
    </ligand>
</feature>
<dbReference type="GO" id="GO:0005829">
    <property type="term" value="C:cytosol"/>
    <property type="evidence" value="ECO:0007669"/>
    <property type="project" value="TreeGrafter"/>
</dbReference>